<dbReference type="InterPro" id="IPR006439">
    <property type="entry name" value="HAD-SF_hydro_IA"/>
</dbReference>
<accession>A0A562UL28</accession>
<dbReference type="InterPro" id="IPR036412">
    <property type="entry name" value="HAD-like_sf"/>
</dbReference>
<comment type="caution">
    <text evidence="1">The sequence shown here is derived from an EMBL/GenBank/DDBJ whole genome shotgun (WGS) entry which is preliminary data.</text>
</comment>
<dbReference type="OrthoDB" id="9797743at2"/>
<dbReference type="InterPro" id="IPR041492">
    <property type="entry name" value="HAD_2"/>
</dbReference>
<proteinExistence type="predicted"/>
<dbReference type="SUPFAM" id="SSF56784">
    <property type="entry name" value="HAD-like"/>
    <property type="match status" value="1"/>
</dbReference>
<dbReference type="RefSeq" id="WP_147144629.1">
    <property type="nucleotide sequence ID" value="NZ_BAABIJ010000008.1"/>
</dbReference>
<dbReference type="Pfam" id="PF13419">
    <property type="entry name" value="HAD_2"/>
    <property type="match status" value="1"/>
</dbReference>
<dbReference type="InterPro" id="IPR023198">
    <property type="entry name" value="PGP-like_dom2"/>
</dbReference>
<keyword evidence="1" id="KW-0378">Hydrolase</keyword>
<dbReference type="CDD" id="cd07505">
    <property type="entry name" value="HAD_BPGM-like"/>
    <property type="match status" value="1"/>
</dbReference>
<dbReference type="Gene3D" id="1.10.150.240">
    <property type="entry name" value="Putative phosphatase, domain 2"/>
    <property type="match status" value="1"/>
</dbReference>
<dbReference type="Proteomes" id="UP000321617">
    <property type="component" value="Unassembled WGS sequence"/>
</dbReference>
<dbReference type="Gene3D" id="3.40.50.1000">
    <property type="entry name" value="HAD superfamily/HAD-like"/>
    <property type="match status" value="1"/>
</dbReference>
<dbReference type="PRINTS" id="PR00413">
    <property type="entry name" value="HADHALOGNASE"/>
</dbReference>
<evidence type="ECO:0000313" key="2">
    <source>
        <dbReference type="Proteomes" id="UP000321617"/>
    </source>
</evidence>
<gene>
    <name evidence="1" type="ORF">LX16_5286</name>
</gene>
<dbReference type="NCBIfam" id="TIGR01509">
    <property type="entry name" value="HAD-SF-IA-v3"/>
    <property type="match status" value="1"/>
</dbReference>
<dbReference type="PANTHER" id="PTHR18901:SF38">
    <property type="entry name" value="PSEUDOURIDINE-5'-PHOSPHATASE"/>
    <property type="match status" value="1"/>
</dbReference>
<protein>
    <submittedName>
        <fullName evidence="1">HAD superfamily hydrolase (TIGR01509 family)</fullName>
    </submittedName>
</protein>
<dbReference type="GO" id="GO:0016787">
    <property type="term" value="F:hydrolase activity"/>
    <property type="evidence" value="ECO:0007669"/>
    <property type="project" value="UniProtKB-KW"/>
</dbReference>
<name>A0A562UL28_9ACTN</name>
<reference evidence="1 2" key="1">
    <citation type="journal article" date="2013" name="Stand. Genomic Sci.">
        <title>Genomic Encyclopedia of Type Strains, Phase I: The one thousand microbial genomes (KMG-I) project.</title>
        <authorList>
            <person name="Kyrpides N.C."/>
            <person name="Woyke T."/>
            <person name="Eisen J.A."/>
            <person name="Garrity G."/>
            <person name="Lilburn T.G."/>
            <person name="Beck B.J."/>
            <person name="Whitman W.B."/>
            <person name="Hugenholtz P."/>
            <person name="Klenk H.P."/>
        </authorList>
    </citation>
    <scope>NUCLEOTIDE SEQUENCE [LARGE SCALE GENOMIC DNA]</scope>
    <source>
        <strain evidence="1 2">DSM 45044</strain>
    </source>
</reference>
<evidence type="ECO:0000313" key="1">
    <source>
        <dbReference type="EMBL" id="TWJ06322.1"/>
    </source>
</evidence>
<dbReference type="InterPro" id="IPR023214">
    <property type="entry name" value="HAD_sf"/>
</dbReference>
<keyword evidence="2" id="KW-1185">Reference proteome</keyword>
<organism evidence="1 2">
    <name type="scientific">Stackebrandtia albiflava</name>
    <dbReference type="NCBI Taxonomy" id="406432"/>
    <lineage>
        <taxon>Bacteria</taxon>
        <taxon>Bacillati</taxon>
        <taxon>Actinomycetota</taxon>
        <taxon>Actinomycetes</taxon>
        <taxon>Glycomycetales</taxon>
        <taxon>Glycomycetaceae</taxon>
        <taxon>Stackebrandtia</taxon>
    </lineage>
</organism>
<dbReference type="PANTHER" id="PTHR18901">
    <property type="entry name" value="2-DEOXYGLUCOSE-6-PHOSPHATE PHOSPHATASE 2"/>
    <property type="match status" value="1"/>
</dbReference>
<dbReference type="AlphaFoldDB" id="A0A562UL28"/>
<sequence>MPEPELRAVLFDMDGTLLDSERLWEVGLRDLAGELGRTLDPATRARLVGMDQTESVEVLHSEWGLPHDTVPANTRWLIERMKVLFAAGMTWRPGAADLLADVRRSGIPAALVTATGRELVDIIIGTIGASNFTVTVCGDEVARNKPDPEPYATAYRALGLDPGDCLAIEDSVTGVASASAAGVPVLAVPSEVSIPARPGVAVSESLRGVDVAALRRAHAGLMTRESPIG</sequence>
<dbReference type="EMBL" id="VLLL01000013">
    <property type="protein sequence ID" value="TWJ06322.1"/>
    <property type="molecule type" value="Genomic_DNA"/>
</dbReference>
<dbReference type="SFLD" id="SFLDS00003">
    <property type="entry name" value="Haloacid_Dehalogenase"/>
    <property type="match status" value="1"/>
</dbReference>
<dbReference type="SFLD" id="SFLDG01129">
    <property type="entry name" value="C1.5:_HAD__Beta-PGM__Phosphata"/>
    <property type="match status" value="1"/>
</dbReference>